<dbReference type="InterPro" id="IPR012337">
    <property type="entry name" value="RNaseH-like_sf"/>
</dbReference>
<dbReference type="GO" id="GO:0005634">
    <property type="term" value="C:nucleus"/>
    <property type="evidence" value="ECO:0007669"/>
    <property type="project" value="UniProtKB-SubCell"/>
</dbReference>
<evidence type="ECO:0000313" key="6">
    <source>
        <dbReference type="EMBL" id="KAG6430321.1"/>
    </source>
</evidence>
<keyword evidence="4" id="KW-0862">Zinc</keyword>
<dbReference type="AlphaFoldDB" id="A0A8X8YI58"/>
<reference evidence="6" key="1">
    <citation type="submission" date="2018-01" db="EMBL/GenBank/DDBJ databases">
        <authorList>
            <person name="Mao J.F."/>
        </authorList>
    </citation>
    <scope>NUCLEOTIDE SEQUENCE</scope>
    <source>
        <strain evidence="6">Huo1</strain>
        <tissue evidence="6">Leaf</tissue>
    </source>
</reference>
<dbReference type="SUPFAM" id="SSF53098">
    <property type="entry name" value="Ribonuclease H-like"/>
    <property type="match status" value="1"/>
</dbReference>
<keyword evidence="2" id="KW-0479">Metal-binding</keyword>
<sequence length="165" mass="19183">MSGDPPTEMLKGKWKRCDTLIAADVGVELMASRLALCEMIILDEQPFMMVEYEGHILNLIVQYGLEEIDTSVRRVRETVKWLTSSPRRILQWTKVVNILADRIDYNKALCLDVPTRWNSTYLMLQSAIPYEEAFQLYSQMYPSYKKDLSQKKHNDDFIGLLEGQD</sequence>
<dbReference type="GO" id="GO:0008270">
    <property type="term" value="F:zinc ion binding"/>
    <property type="evidence" value="ECO:0007669"/>
    <property type="project" value="UniProtKB-KW"/>
</dbReference>
<evidence type="ECO:0000256" key="1">
    <source>
        <dbReference type="ARBA" id="ARBA00004123"/>
    </source>
</evidence>
<dbReference type="EMBL" id="PNBA02000003">
    <property type="protein sequence ID" value="KAG6430321.1"/>
    <property type="molecule type" value="Genomic_DNA"/>
</dbReference>
<evidence type="ECO:0000313" key="7">
    <source>
        <dbReference type="Proteomes" id="UP000298416"/>
    </source>
</evidence>
<keyword evidence="7" id="KW-1185">Reference proteome</keyword>
<gene>
    <name evidence="6" type="ORF">SASPL_108385</name>
</gene>
<protein>
    <submittedName>
        <fullName evidence="6">Uncharacterized protein</fullName>
    </submittedName>
</protein>
<evidence type="ECO:0000256" key="3">
    <source>
        <dbReference type="ARBA" id="ARBA00022771"/>
    </source>
</evidence>
<reference evidence="6" key="2">
    <citation type="submission" date="2020-08" db="EMBL/GenBank/DDBJ databases">
        <title>Plant Genome Project.</title>
        <authorList>
            <person name="Zhang R.-G."/>
        </authorList>
    </citation>
    <scope>NUCLEOTIDE SEQUENCE</scope>
    <source>
        <strain evidence="6">Huo1</strain>
        <tissue evidence="6">Leaf</tissue>
    </source>
</reference>
<comment type="caution">
    <text evidence="6">The sequence shown here is derived from an EMBL/GenBank/DDBJ whole genome shotgun (WGS) entry which is preliminary data.</text>
</comment>
<dbReference type="InterPro" id="IPR052035">
    <property type="entry name" value="ZnF_BED_domain_contain"/>
</dbReference>
<evidence type="ECO:0000256" key="5">
    <source>
        <dbReference type="ARBA" id="ARBA00023242"/>
    </source>
</evidence>
<organism evidence="6">
    <name type="scientific">Salvia splendens</name>
    <name type="common">Scarlet sage</name>
    <dbReference type="NCBI Taxonomy" id="180675"/>
    <lineage>
        <taxon>Eukaryota</taxon>
        <taxon>Viridiplantae</taxon>
        <taxon>Streptophyta</taxon>
        <taxon>Embryophyta</taxon>
        <taxon>Tracheophyta</taxon>
        <taxon>Spermatophyta</taxon>
        <taxon>Magnoliopsida</taxon>
        <taxon>eudicotyledons</taxon>
        <taxon>Gunneridae</taxon>
        <taxon>Pentapetalae</taxon>
        <taxon>asterids</taxon>
        <taxon>lamiids</taxon>
        <taxon>Lamiales</taxon>
        <taxon>Lamiaceae</taxon>
        <taxon>Nepetoideae</taxon>
        <taxon>Mentheae</taxon>
        <taxon>Salviinae</taxon>
        <taxon>Salvia</taxon>
        <taxon>Salvia subgen. Calosphace</taxon>
        <taxon>core Calosphace</taxon>
    </lineage>
</organism>
<proteinExistence type="predicted"/>
<keyword evidence="5" id="KW-0539">Nucleus</keyword>
<keyword evidence="3" id="KW-0863">Zinc-finger</keyword>
<evidence type="ECO:0000256" key="4">
    <source>
        <dbReference type="ARBA" id="ARBA00022833"/>
    </source>
</evidence>
<dbReference type="PANTHER" id="PTHR46481:SF10">
    <property type="entry name" value="ZINC FINGER BED DOMAIN-CONTAINING PROTEIN 39"/>
    <property type="match status" value="1"/>
</dbReference>
<comment type="subcellular location">
    <subcellularLocation>
        <location evidence="1">Nucleus</location>
    </subcellularLocation>
</comment>
<evidence type="ECO:0000256" key="2">
    <source>
        <dbReference type="ARBA" id="ARBA00022723"/>
    </source>
</evidence>
<name>A0A8X8YI58_SALSN</name>
<dbReference type="Proteomes" id="UP000298416">
    <property type="component" value="Unassembled WGS sequence"/>
</dbReference>
<dbReference type="PANTHER" id="PTHR46481">
    <property type="entry name" value="ZINC FINGER BED DOMAIN-CONTAINING PROTEIN 4"/>
    <property type="match status" value="1"/>
</dbReference>
<accession>A0A8X8YI58</accession>